<keyword evidence="9" id="KW-0560">Oxidoreductase</keyword>
<dbReference type="Gene3D" id="3.40.430.10">
    <property type="entry name" value="Dihydrofolate Reductase, subunit A"/>
    <property type="match status" value="1"/>
</dbReference>
<dbReference type="SUPFAM" id="SSF53597">
    <property type="entry name" value="Dihydrofolate reductase-like"/>
    <property type="match status" value="1"/>
</dbReference>
<dbReference type="STRING" id="1071378.G0W4W1"/>
<dbReference type="NCBIfam" id="TIGR00227">
    <property type="entry name" value="ribD_Cterm"/>
    <property type="match status" value="1"/>
</dbReference>
<dbReference type="InterPro" id="IPR011549">
    <property type="entry name" value="RibD_C"/>
</dbReference>
<dbReference type="GO" id="GO:0009231">
    <property type="term" value="P:riboflavin biosynthetic process"/>
    <property type="evidence" value="ECO:0007669"/>
    <property type="project" value="UniProtKB-UniPathway"/>
</dbReference>
<comment type="subunit">
    <text evidence="4">Homodimer.</text>
</comment>
<keyword evidence="16" id="KW-1185">Reference proteome</keyword>
<dbReference type="OrthoDB" id="5432at2759"/>
<evidence type="ECO:0000256" key="2">
    <source>
        <dbReference type="ARBA" id="ARBA00005104"/>
    </source>
</evidence>
<dbReference type="Proteomes" id="UP000000689">
    <property type="component" value="Chromosome 1"/>
</dbReference>
<accession>G0W4W1</accession>
<evidence type="ECO:0000256" key="4">
    <source>
        <dbReference type="ARBA" id="ARBA00011738"/>
    </source>
</evidence>
<name>G0W4W1_NAUDC</name>
<dbReference type="UniPathway" id="UPA00275"/>
<feature type="domain" description="Bacterial bifunctional deaminase-reductase C-terminal" evidence="14">
    <location>
        <begin position="29"/>
        <end position="239"/>
    </location>
</feature>
<evidence type="ECO:0000256" key="13">
    <source>
        <dbReference type="ARBA" id="ARBA00049020"/>
    </source>
</evidence>
<protein>
    <recommendedName>
        <fullName evidence="6">2,5-diamino-6-ribosylamino-4(3H)-pyrimidinone 5'-phosphate reductase</fullName>
        <ecNumber evidence="5">1.1.1.302</ecNumber>
    </recommendedName>
    <alternativeName>
        <fullName evidence="11">2,5-diamino-6-(5-phospho-D-ribosylamino)pyrimidin-4(3H)-one reductase</fullName>
    </alternativeName>
    <alternativeName>
        <fullName evidence="10">2,5-diamino-6-ribitylamino-4(3H)-pyrimidinone 5'-phosphate synthase</fullName>
    </alternativeName>
</protein>
<evidence type="ECO:0000256" key="5">
    <source>
        <dbReference type="ARBA" id="ARBA00012851"/>
    </source>
</evidence>
<evidence type="ECO:0000256" key="8">
    <source>
        <dbReference type="ARBA" id="ARBA00022857"/>
    </source>
</evidence>
<evidence type="ECO:0000256" key="9">
    <source>
        <dbReference type="ARBA" id="ARBA00023002"/>
    </source>
</evidence>
<dbReference type="Pfam" id="PF01872">
    <property type="entry name" value="RibD_C"/>
    <property type="match status" value="1"/>
</dbReference>
<proteinExistence type="inferred from homology"/>
<dbReference type="RefSeq" id="XP_003668092.1">
    <property type="nucleotide sequence ID" value="XM_003668044.1"/>
</dbReference>
<dbReference type="InterPro" id="IPR024072">
    <property type="entry name" value="DHFR-like_dom_sf"/>
</dbReference>
<dbReference type="GeneID" id="11494206"/>
<evidence type="ECO:0000256" key="3">
    <source>
        <dbReference type="ARBA" id="ARBA00009723"/>
    </source>
</evidence>
<dbReference type="EMBL" id="HE580267">
    <property type="protein sequence ID" value="CCD22849.1"/>
    <property type="molecule type" value="Genomic_DNA"/>
</dbReference>
<dbReference type="HOGENOM" id="CLU_036590_5_0_1"/>
<gene>
    <name evidence="15" type="primary">NDAI0A06950</name>
    <name evidence="15" type="ordered locus">NDAI_0A06950</name>
</gene>
<comment type="pathway">
    <text evidence="2">Cofactor biosynthesis; riboflavin biosynthesis.</text>
</comment>
<evidence type="ECO:0000256" key="1">
    <source>
        <dbReference type="ARBA" id="ARBA00003555"/>
    </source>
</evidence>
<dbReference type="AlphaFoldDB" id="G0W4W1"/>
<dbReference type="KEGG" id="ndi:NDAI_0A06950"/>
<comment type="function">
    <text evidence="1">Catalyzes an early step in riboflavin biosynthesis, the NADPH-dependent reduction of the ribose side chain of 2,5-diamino-6-ribosylamino-4(3H)-pyrimidinone 5'-phosphate, yielding 2,5-diamino-6-ribitylamino-4(3H)-pyrimidinone 5'-phosphate.</text>
</comment>
<dbReference type="OMA" id="HYLRYHH"/>
<evidence type="ECO:0000313" key="16">
    <source>
        <dbReference type="Proteomes" id="UP000000689"/>
    </source>
</evidence>
<dbReference type="PANTHER" id="PTHR38011">
    <property type="entry name" value="DIHYDROFOLATE REDUCTASE FAMILY PROTEIN (AFU_ORTHOLOGUE AFUA_8G06820)"/>
    <property type="match status" value="1"/>
</dbReference>
<evidence type="ECO:0000313" key="15">
    <source>
        <dbReference type="EMBL" id="CCD22849.1"/>
    </source>
</evidence>
<comment type="catalytic activity">
    <reaction evidence="13">
        <text>2,5-diamino-6-(1-D-ribitylamino)pyrimidin-4(3H)-one 5'-phosphate + NADP(+) = 2,5-diamino-6-(1-D-ribosylamino)pyrimidin-4(3H)-one 5'-phosphate + NADPH + H(+)</text>
        <dbReference type="Rhea" id="RHEA:27278"/>
        <dbReference type="ChEBI" id="CHEBI:15378"/>
        <dbReference type="ChEBI" id="CHEBI:57783"/>
        <dbReference type="ChEBI" id="CHEBI:58349"/>
        <dbReference type="ChEBI" id="CHEBI:58890"/>
        <dbReference type="ChEBI" id="CHEBI:59545"/>
        <dbReference type="EC" id="1.1.1.302"/>
    </reaction>
</comment>
<comment type="catalytic activity">
    <reaction evidence="12">
        <text>2,5-diamino-6-(1-D-ribitylamino)pyrimidin-4(3H)-one 5'-phosphate + NAD(+) = 2,5-diamino-6-(1-D-ribosylamino)pyrimidin-4(3H)-one 5'-phosphate + NADH + H(+)</text>
        <dbReference type="Rhea" id="RHEA:27274"/>
        <dbReference type="ChEBI" id="CHEBI:15378"/>
        <dbReference type="ChEBI" id="CHEBI:57540"/>
        <dbReference type="ChEBI" id="CHEBI:57945"/>
        <dbReference type="ChEBI" id="CHEBI:58890"/>
        <dbReference type="ChEBI" id="CHEBI:59545"/>
        <dbReference type="EC" id="1.1.1.302"/>
    </reaction>
</comment>
<evidence type="ECO:0000256" key="6">
    <source>
        <dbReference type="ARBA" id="ARBA00015035"/>
    </source>
</evidence>
<dbReference type="PANTHER" id="PTHR38011:SF7">
    <property type="entry name" value="2,5-DIAMINO-6-RIBOSYLAMINO-4(3H)-PYRIMIDINONE 5'-PHOSPHATE REDUCTASE"/>
    <property type="match status" value="1"/>
</dbReference>
<dbReference type="GO" id="GO:0050661">
    <property type="term" value="F:NADP binding"/>
    <property type="evidence" value="ECO:0007669"/>
    <property type="project" value="InterPro"/>
</dbReference>
<keyword evidence="8" id="KW-0521">NADP</keyword>
<sequence>MSILPLRTELIPFLNPYLPASPVKNGKVSVTLTYAQSIDAKISKGPGIRTAISHAETKSMTHYLRYHHDAILVGSGTALADDPGLNCKWVPANNNYTKSFDNSPRPIILDTKQKWSFKGSKMYDLFMAKEGKSPIVIVTKAPTKEEEYVSYLVCPSDPTTGYVDWKELLQRLNNEYGINSVMIEGGANVIQQLLTKPDIVDNLIVTIGSIYLGKSGVGVSPDNSVELTDIDWWKGTTDTIMCARLSS</sequence>
<evidence type="ECO:0000256" key="7">
    <source>
        <dbReference type="ARBA" id="ARBA00022619"/>
    </source>
</evidence>
<evidence type="ECO:0000256" key="10">
    <source>
        <dbReference type="ARBA" id="ARBA00030073"/>
    </source>
</evidence>
<comment type="similarity">
    <text evidence="3">Belongs to the HTP reductase family.</text>
</comment>
<organism evidence="15 16">
    <name type="scientific">Naumovozyma dairenensis (strain ATCC 10597 / BCRC 20456 / CBS 421 / NBRC 0211 / NRRL Y-12639)</name>
    <name type="common">Saccharomyces dairenensis</name>
    <dbReference type="NCBI Taxonomy" id="1071378"/>
    <lineage>
        <taxon>Eukaryota</taxon>
        <taxon>Fungi</taxon>
        <taxon>Dikarya</taxon>
        <taxon>Ascomycota</taxon>
        <taxon>Saccharomycotina</taxon>
        <taxon>Saccharomycetes</taxon>
        <taxon>Saccharomycetales</taxon>
        <taxon>Saccharomycetaceae</taxon>
        <taxon>Naumovozyma</taxon>
    </lineage>
</organism>
<dbReference type="GO" id="GO:0008703">
    <property type="term" value="F:5-amino-6-(5-phosphoribosylamino)uracil reductase activity"/>
    <property type="evidence" value="ECO:0007669"/>
    <property type="project" value="EnsemblFungi"/>
</dbReference>
<evidence type="ECO:0000259" key="14">
    <source>
        <dbReference type="Pfam" id="PF01872"/>
    </source>
</evidence>
<dbReference type="EC" id="1.1.1.302" evidence="5"/>
<dbReference type="InterPro" id="IPR002734">
    <property type="entry name" value="RibDG_C"/>
</dbReference>
<keyword evidence="7" id="KW-0686">Riboflavin biosynthesis</keyword>
<reference evidence="15 16" key="1">
    <citation type="journal article" date="2011" name="Proc. Natl. Acad. Sci. U.S.A.">
        <title>Evolutionary erosion of yeast sex chromosomes by mating-type switching accidents.</title>
        <authorList>
            <person name="Gordon J.L."/>
            <person name="Armisen D."/>
            <person name="Proux-Wera E."/>
            <person name="Oheigeartaigh S.S."/>
            <person name="Byrne K.P."/>
            <person name="Wolfe K.H."/>
        </authorList>
    </citation>
    <scope>NUCLEOTIDE SEQUENCE [LARGE SCALE GENOMIC DNA]</scope>
    <source>
        <strain evidence="16">ATCC 10597 / BCRC 20456 / CBS 421 / NBRC 0211 / NRRL Y-12639</strain>
    </source>
</reference>
<evidence type="ECO:0000256" key="11">
    <source>
        <dbReference type="ARBA" id="ARBA00031630"/>
    </source>
</evidence>
<dbReference type="eggNOG" id="ENOG502RZWZ">
    <property type="taxonomic scope" value="Eukaryota"/>
</dbReference>
<dbReference type="FunFam" id="3.40.430.10:FF:000011">
    <property type="entry name" value="Rib7p"/>
    <property type="match status" value="1"/>
</dbReference>
<evidence type="ECO:0000256" key="12">
    <source>
        <dbReference type="ARBA" id="ARBA00047550"/>
    </source>
</evidence>
<dbReference type="InterPro" id="IPR050765">
    <property type="entry name" value="Riboflavin_Biosynth_HTPR"/>
</dbReference>